<keyword evidence="2" id="KW-0472">Membrane</keyword>
<evidence type="ECO:0000313" key="3">
    <source>
        <dbReference type="EMBL" id="KIT17893.1"/>
    </source>
</evidence>
<dbReference type="PATRIC" id="fig|935700.4.peg.371"/>
<protein>
    <submittedName>
        <fullName evidence="3">Uncharacterized protein</fullName>
    </submittedName>
</protein>
<dbReference type="Proteomes" id="UP000032232">
    <property type="component" value="Unassembled WGS sequence"/>
</dbReference>
<dbReference type="AlphaFoldDB" id="A0A0D1DD36"/>
<name>A0A0D1DD36_9RHOB</name>
<keyword evidence="2" id="KW-0812">Transmembrane</keyword>
<keyword evidence="4" id="KW-1185">Reference proteome</keyword>
<keyword evidence="1" id="KW-0175">Coiled coil</keyword>
<accession>A0A0D1DD36</accession>
<feature type="transmembrane region" description="Helical" evidence="2">
    <location>
        <begin position="73"/>
        <end position="96"/>
    </location>
</feature>
<evidence type="ECO:0000256" key="1">
    <source>
        <dbReference type="SAM" id="Coils"/>
    </source>
</evidence>
<evidence type="ECO:0000313" key="4">
    <source>
        <dbReference type="Proteomes" id="UP000032232"/>
    </source>
</evidence>
<dbReference type="EMBL" id="JYFE01000010">
    <property type="protein sequence ID" value="KIT17893.1"/>
    <property type="molecule type" value="Genomic_DNA"/>
</dbReference>
<reference evidence="3 4" key="1">
    <citation type="submission" date="2015-02" db="EMBL/GenBank/DDBJ databases">
        <title>Genome Sequence of Jannaschia aquimarina DSM28248, a member of the Roseobacter clade.</title>
        <authorList>
            <person name="Voget S."/>
            <person name="Daniel R."/>
        </authorList>
    </citation>
    <scope>NUCLEOTIDE SEQUENCE [LARGE SCALE GENOMIC DNA]</scope>
    <source>
        <strain evidence="3 4">GSW-M26</strain>
    </source>
</reference>
<feature type="transmembrane region" description="Helical" evidence="2">
    <location>
        <begin position="48"/>
        <end position="67"/>
    </location>
</feature>
<comment type="caution">
    <text evidence="3">The sequence shown here is derived from an EMBL/GenBank/DDBJ whole genome shotgun (WGS) entry which is preliminary data.</text>
</comment>
<gene>
    <name evidence="3" type="ORF">jaqu_03470</name>
</gene>
<feature type="coiled-coil region" evidence="1">
    <location>
        <begin position="101"/>
        <end position="128"/>
    </location>
</feature>
<organism evidence="3 4">
    <name type="scientific">Jannaschia aquimarina</name>
    <dbReference type="NCBI Taxonomy" id="935700"/>
    <lineage>
        <taxon>Bacteria</taxon>
        <taxon>Pseudomonadati</taxon>
        <taxon>Pseudomonadota</taxon>
        <taxon>Alphaproteobacteria</taxon>
        <taxon>Rhodobacterales</taxon>
        <taxon>Roseobacteraceae</taxon>
        <taxon>Jannaschia</taxon>
    </lineage>
</organism>
<dbReference type="RefSeq" id="WP_043917214.1">
    <property type="nucleotide sequence ID" value="NZ_FZPF01000006.1"/>
</dbReference>
<evidence type="ECO:0000256" key="2">
    <source>
        <dbReference type="SAM" id="Phobius"/>
    </source>
</evidence>
<proteinExistence type="predicted"/>
<sequence>MSIENVETGHITQTGVDRARRLGKVDQFRLGATARAAALGGSVLPPEVFVVGAMGVVGGAIGGAVAFMGGWSVGLGIVLGAAATMALGVAVVGLTAPRRAVREHSAQIATEDARREELDRKLAAARASGAFDRFGKD</sequence>
<keyword evidence="2" id="KW-1133">Transmembrane helix</keyword>
<dbReference type="STRING" id="935700.jaqu_03470"/>